<dbReference type="AlphaFoldDB" id="A0A3N7EG92"/>
<dbReference type="EMBL" id="CM009291">
    <property type="protein sequence ID" value="RQO86287.1"/>
    <property type="molecule type" value="Genomic_DNA"/>
</dbReference>
<protein>
    <submittedName>
        <fullName evidence="1">Uncharacterized protein</fullName>
    </submittedName>
</protein>
<name>A0A3N7EG92_POPTR</name>
<gene>
    <name evidence="1" type="ORF">POPTR_002G003050</name>
</gene>
<sequence>MPICVVKDACTKCYQLPCAKLVTFVDPESLLWFLGIGRLFTQPAMPQPTLVAVLLETMEKKAPENAALRGEPFIYILGKQQEMQSFKTKDETG</sequence>
<proteinExistence type="predicted"/>
<dbReference type="Gramene" id="Potri.002G003050.1.v4.1">
    <property type="protein sequence ID" value="Potri.002G003050.1.v4.1"/>
    <property type="gene ID" value="Potri.002G003050.v4.1"/>
</dbReference>
<evidence type="ECO:0000313" key="2">
    <source>
        <dbReference type="Proteomes" id="UP000006729"/>
    </source>
</evidence>
<organism evidence="1 2">
    <name type="scientific">Populus trichocarpa</name>
    <name type="common">Western balsam poplar</name>
    <name type="synonym">Populus balsamifera subsp. trichocarpa</name>
    <dbReference type="NCBI Taxonomy" id="3694"/>
    <lineage>
        <taxon>Eukaryota</taxon>
        <taxon>Viridiplantae</taxon>
        <taxon>Streptophyta</taxon>
        <taxon>Embryophyta</taxon>
        <taxon>Tracheophyta</taxon>
        <taxon>Spermatophyta</taxon>
        <taxon>Magnoliopsida</taxon>
        <taxon>eudicotyledons</taxon>
        <taxon>Gunneridae</taxon>
        <taxon>Pentapetalae</taxon>
        <taxon>rosids</taxon>
        <taxon>fabids</taxon>
        <taxon>Malpighiales</taxon>
        <taxon>Salicaceae</taxon>
        <taxon>Saliceae</taxon>
        <taxon>Populus</taxon>
    </lineage>
</organism>
<accession>A0A3N7EG92</accession>
<dbReference type="InParanoid" id="A0A3N7EG92"/>
<keyword evidence="2" id="KW-1185">Reference proteome</keyword>
<dbReference type="Proteomes" id="UP000006729">
    <property type="component" value="Chromosome 2"/>
</dbReference>
<evidence type="ECO:0000313" key="1">
    <source>
        <dbReference type="EMBL" id="RQO86287.1"/>
    </source>
</evidence>
<reference evidence="1 2" key="1">
    <citation type="journal article" date="2006" name="Science">
        <title>The genome of black cottonwood, Populus trichocarpa (Torr. &amp; Gray).</title>
        <authorList>
            <person name="Tuskan G.A."/>
            <person name="Difazio S."/>
            <person name="Jansson S."/>
            <person name="Bohlmann J."/>
            <person name="Grigoriev I."/>
            <person name="Hellsten U."/>
            <person name="Putnam N."/>
            <person name="Ralph S."/>
            <person name="Rombauts S."/>
            <person name="Salamov A."/>
            <person name="Schein J."/>
            <person name="Sterck L."/>
            <person name="Aerts A."/>
            <person name="Bhalerao R.R."/>
            <person name="Bhalerao R.P."/>
            <person name="Blaudez D."/>
            <person name="Boerjan W."/>
            <person name="Brun A."/>
            <person name="Brunner A."/>
            <person name="Busov V."/>
            <person name="Campbell M."/>
            <person name="Carlson J."/>
            <person name="Chalot M."/>
            <person name="Chapman J."/>
            <person name="Chen G.L."/>
            <person name="Cooper D."/>
            <person name="Coutinho P.M."/>
            <person name="Couturier J."/>
            <person name="Covert S."/>
            <person name="Cronk Q."/>
            <person name="Cunningham R."/>
            <person name="Davis J."/>
            <person name="Degroeve S."/>
            <person name="Dejardin A."/>
            <person name="Depamphilis C."/>
            <person name="Detter J."/>
            <person name="Dirks B."/>
            <person name="Dubchak I."/>
            <person name="Duplessis S."/>
            <person name="Ehlting J."/>
            <person name="Ellis B."/>
            <person name="Gendler K."/>
            <person name="Goodstein D."/>
            <person name="Gribskov M."/>
            <person name="Grimwood J."/>
            <person name="Groover A."/>
            <person name="Gunter L."/>
            <person name="Hamberger B."/>
            <person name="Heinze B."/>
            <person name="Helariutta Y."/>
            <person name="Henrissat B."/>
            <person name="Holligan D."/>
            <person name="Holt R."/>
            <person name="Huang W."/>
            <person name="Islam-Faridi N."/>
            <person name="Jones S."/>
            <person name="Jones-Rhoades M."/>
            <person name="Jorgensen R."/>
            <person name="Joshi C."/>
            <person name="Kangasjarvi J."/>
            <person name="Karlsson J."/>
            <person name="Kelleher C."/>
            <person name="Kirkpatrick R."/>
            <person name="Kirst M."/>
            <person name="Kohler A."/>
            <person name="Kalluri U."/>
            <person name="Larimer F."/>
            <person name="Leebens-Mack J."/>
            <person name="Leple J.C."/>
            <person name="Locascio P."/>
            <person name="Lou Y."/>
            <person name="Lucas S."/>
            <person name="Martin F."/>
            <person name="Montanini B."/>
            <person name="Napoli C."/>
            <person name="Nelson D.R."/>
            <person name="Nelson C."/>
            <person name="Nieminen K."/>
            <person name="Nilsson O."/>
            <person name="Pereda V."/>
            <person name="Peter G."/>
            <person name="Philippe R."/>
            <person name="Pilate G."/>
            <person name="Poliakov A."/>
            <person name="Razumovskaya J."/>
            <person name="Richardson P."/>
            <person name="Rinaldi C."/>
            <person name="Ritland K."/>
            <person name="Rouze P."/>
            <person name="Ryaboy D."/>
            <person name="Schmutz J."/>
            <person name="Schrader J."/>
            <person name="Segerman B."/>
            <person name="Shin H."/>
            <person name="Siddiqui A."/>
            <person name="Sterky F."/>
            <person name="Terry A."/>
            <person name="Tsai C.J."/>
            <person name="Uberbacher E."/>
            <person name="Unneberg P."/>
            <person name="Vahala J."/>
            <person name="Wall K."/>
            <person name="Wessler S."/>
            <person name="Yang G."/>
            <person name="Yin T."/>
            <person name="Douglas C."/>
            <person name="Marra M."/>
            <person name="Sandberg G."/>
            <person name="Van de Peer Y."/>
            <person name="Rokhsar D."/>
        </authorList>
    </citation>
    <scope>NUCLEOTIDE SEQUENCE [LARGE SCALE GENOMIC DNA]</scope>
    <source>
        <strain evidence="2">cv. Nisqually</strain>
    </source>
</reference>